<dbReference type="RefSeq" id="WP_179753919.1">
    <property type="nucleotide sequence ID" value="NZ_JACCBU010000001.1"/>
</dbReference>
<dbReference type="AlphaFoldDB" id="A0A7Y9I9X8"/>
<protein>
    <submittedName>
        <fullName evidence="2">ABC-type transport system involved in multi-copper enzyme maturation permease subunit</fullName>
    </submittedName>
</protein>
<keyword evidence="1" id="KW-0472">Membrane</keyword>
<accession>A0A7Y9I9X8</accession>
<name>A0A7Y9I9X8_9ACTN</name>
<sequence>MIGVLRAELLKVRADRPSRVLVLLGLLLGLGSAVLTGLLVIQPELAAGQPVTVLTREPGAVIAILNGAIPMTRILAVVSGVMAMCREYSHKTLAQTYLSTPNRYSVIGAKAGAQLLVGLIIGLISVVIGLVVAIGFVIAAGGSLFLDQGGTWGALLLGVLSIAIWSLIGCAAGVLIRDVVITLAVVLGFCFLVDPTLAAIFAQQGWTLVQNLLPSGATAAMVQSHSPLMMLSANPFPPGLAMLVLIGWCLVPGVIGTLLTIRRDVE</sequence>
<proteinExistence type="predicted"/>
<comment type="caution">
    <text evidence="2">The sequence shown here is derived from an EMBL/GenBank/DDBJ whole genome shotgun (WGS) entry which is preliminary data.</text>
</comment>
<feature type="transmembrane region" description="Helical" evidence="1">
    <location>
        <begin position="20"/>
        <end position="41"/>
    </location>
</feature>
<feature type="transmembrane region" description="Helical" evidence="1">
    <location>
        <begin position="115"/>
        <end position="140"/>
    </location>
</feature>
<feature type="transmembrane region" description="Helical" evidence="1">
    <location>
        <begin position="239"/>
        <end position="261"/>
    </location>
</feature>
<evidence type="ECO:0000256" key="1">
    <source>
        <dbReference type="SAM" id="Phobius"/>
    </source>
</evidence>
<reference evidence="2 3" key="1">
    <citation type="submission" date="2020-07" db="EMBL/GenBank/DDBJ databases">
        <title>Sequencing the genomes of 1000 actinobacteria strains.</title>
        <authorList>
            <person name="Klenk H.-P."/>
        </authorList>
    </citation>
    <scope>NUCLEOTIDE SEQUENCE [LARGE SCALE GENOMIC DNA]</scope>
    <source>
        <strain evidence="2 3">DSM 22083</strain>
    </source>
</reference>
<evidence type="ECO:0000313" key="2">
    <source>
        <dbReference type="EMBL" id="NYE72847.1"/>
    </source>
</evidence>
<feature type="transmembrane region" description="Helical" evidence="1">
    <location>
        <begin position="152"/>
        <end position="176"/>
    </location>
</feature>
<organism evidence="2 3">
    <name type="scientific">Microlunatus parietis</name>
    <dbReference type="NCBI Taxonomy" id="682979"/>
    <lineage>
        <taxon>Bacteria</taxon>
        <taxon>Bacillati</taxon>
        <taxon>Actinomycetota</taxon>
        <taxon>Actinomycetes</taxon>
        <taxon>Propionibacteriales</taxon>
        <taxon>Propionibacteriaceae</taxon>
        <taxon>Microlunatus</taxon>
    </lineage>
</organism>
<dbReference type="EMBL" id="JACCBU010000001">
    <property type="protein sequence ID" value="NYE72847.1"/>
    <property type="molecule type" value="Genomic_DNA"/>
</dbReference>
<gene>
    <name evidence="2" type="ORF">BKA15_004176</name>
</gene>
<feature type="transmembrane region" description="Helical" evidence="1">
    <location>
        <begin position="183"/>
        <end position="202"/>
    </location>
</feature>
<keyword evidence="3" id="KW-1185">Reference proteome</keyword>
<evidence type="ECO:0000313" key="3">
    <source>
        <dbReference type="Proteomes" id="UP000569914"/>
    </source>
</evidence>
<dbReference type="Proteomes" id="UP000569914">
    <property type="component" value="Unassembled WGS sequence"/>
</dbReference>
<keyword evidence="1" id="KW-0812">Transmembrane</keyword>
<feature type="transmembrane region" description="Helical" evidence="1">
    <location>
        <begin position="61"/>
        <end position="85"/>
    </location>
</feature>
<keyword evidence="1" id="KW-1133">Transmembrane helix</keyword>